<keyword evidence="4" id="KW-0645">Protease</keyword>
<evidence type="ECO:0000259" key="3">
    <source>
        <dbReference type="Pfam" id="PF02517"/>
    </source>
</evidence>
<feature type="domain" description="CAAX prenyl protease 2/Lysostaphin resistance protein A-like" evidence="3">
    <location>
        <begin position="135"/>
        <end position="219"/>
    </location>
</feature>
<keyword evidence="2" id="KW-0472">Membrane</keyword>
<evidence type="ECO:0000256" key="1">
    <source>
        <dbReference type="SAM" id="MobiDB-lite"/>
    </source>
</evidence>
<feature type="transmembrane region" description="Helical" evidence="2">
    <location>
        <begin position="71"/>
        <end position="98"/>
    </location>
</feature>
<protein>
    <submittedName>
        <fullName evidence="4">CPBP family intramembrane metalloprotease</fullName>
    </submittedName>
</protein>
<accession>A0A832I4J9</accession>
<feature type="transmembrane region" description="Helical" evidence="2">
    <location>
        <begin position="44"/>
        <end position="65"/>
    </location>
</feature>
<dbReference type="EMBL" id="DSQF01000004">
    <property type="protein sequence ID" value="HGZ42423.1"/>
    <property type="molecule type" value="Genomic_DNA"/>
</dbReference>
<organism evidence="4">
    <name type="scientific">Eiseniibacteriota bacterium</name>
    <dbReference type="NCBI Taxonomy" id="2212470"/>
    <lineage>
        <taxon>Bacteria</taxon>
        <taxon>Candidatus Eiseniibacteriota</taxon>
    </lineage>
</organism>
<dbReference type="GO" id="GO:0006508">
    <property type="term" value="P:proteolysis"/>
    <property type="evidence" value="ECO:0007669"/>
    <property type="project" value="UniProtKB-KW"/>
</dbReference>
<keyword evidence="2" id="KW-0812">Transmembrane</keyword>
<dbReference type="PANTHER" id="PTHR43592">
    <property type="entry name" value="CAAX AMINO TERMINAL PROTEASE"/>
    <property type="match status" value="1"/>
</dbReference>
<dbReference type="Pfam" id="PF02517">
    <property type="entry name" value="Rce1-like"/>
    <property type="match status" value="1"/>
</dbReference>
<comment type="caution">
    <text evidence="4">The sequence shown here is derived from an EMBL/GenBank/DDBJ whole genome shotgun (WGS) entry which is preliminary data.</text>
</comment>
<feature type="transmembrane region" description="Helical" evidence="2">
    <location>
        <begin position="6"/>
        <end position="23"/>
    </location>
</feature>
<feature type="transmembrane region" description="Helical" evidence="2">
    <location>
        <begin position="164"/>
        <end position="181"/>
    </location>
</feature>
<feature type="region of interest" description="Disordered" evidence="1">
    <location>
        <begin position="251"/>
        <end position="291"/>
    </location>
</feature>
<dbReference type="PANTHER" id="PTHR43592:SF15">
    <property type="entry name" value="CAAX AMINO TERMINAL PROTEASE FAMILY PROTEIN"/>
    <property type="match status" value="1"/>
</dbReference>
<evidence type="ECO:0000256" key="2">
    <source>
        <dbReference type="SAM" id="Phobius"/>
    </source>
</evidence>
<feature type="transmembrane region" description="Helical" evidence="2">
    <location>
        <begin position="193"/>
        <end position="217"/>
    </location>
</feature>
<keyword evidence="4" id="KW-0482">Metalloprotease</keyword>
<gene>
    <name evidence="4" type="ORF">ENR23_03170</name>
</gene>
<keyword evidence="4" id="KW-0378">Hydrolase</keyword>
<evidence type="ECO:0000313" key="4">
    <source>
        <dbReference type="EMBL" id="HGZ42423.1"/>
    </source>
</evidence>
<name>A0A832I4J9_UNCEI</name>
<proteinExistence type="predicted"/>
<dbReference type="GO" id="GO:0004175">
    <property type="term" value="F:endopeptidase activity"/>
    <property type="evidence" value="ECO:0007669"/>
    <property type="project" value="UniProtKB-ARBA"/>
</dbReference>
<dbReference type="GO" id="GO:0080120">
    <property type="term" value="P:CAAX-box protein maturation"/>
    <property type="evidence" value="ECO:0007669"/>
    <property type="project" value="UniProtKB-ARBA"/>
</dbReference>
<reference evidence="4" key="1">
    <citation type="journal article" date="2020" name="mSystems">
        <title>Genome- and Community-Level Interaction Insights into Carbon Utilization and Element Cycling Functions of Hydrothermarchaeota in Hydrothermal Sediment.</title>
        <authorList>
            <person name="Zhou Z."/>
            <person name="Liu Y."/>
            <person name="Xu W."/>
            <person name="Pan J."/>
            <person name="Luo Z.H."/>
            <person name="Li M."/>
        </authorList>
    </citation>
    <scope>NUCLEOTIDE SEQUENCE [LARGE SCALE GENOMIC DNA]</scope>
    <source>
        <strain evidence="4">SpSt-381</strain>
    </source>
</reference>
<dbReference type="InterPro" id="IPR003675">
    <property type="entry name" value="Rce1/LyrA-like_dom"/>
</dbReference>
<sequence>MITPLDHLLAFALAVLFPLRAATGTFRRLKRAPVEALPALRRRAYREAIAVEWALVALLAALWAWTGRPWAGLGLAAPITPGLLGVTAGALLMVVLVLRQRADTLRDDAALARVREQMADLEVVLPHDRAELRRFYALSVTAGVCEELLYRSFLVWYASQWTGLIQAVAVSGAIFGLGHAYQGGRGVLKTGAFGAFLGAVYVVSGSIWPAVVLHALMDAHSGHLVQRAYERADELARARAWAVFGAPAGGTEPAAAAPGAADGPPAAAEPGAPAAPAPGAAPATVAPERAS</sequence>
<dbReference type="AlphaFoldDB" id="A0A832I4J9"/>
<keyword evidence="2" id="KW-1133">Transmembrane helix</keyword>
<dbReference type="GO" id="GO:0008237">
    <property type="term" value="F:metallopeptidase activity"/>
    <property type="evidence" value="ECO:0007669"/>
    <property type="project" value="UniProtKB-KW"/>
</dbReference>